<feature type="region of interest" description="Disordered" evidence="4">
    <location>
        <begin position="97"/>
        <end position="131"/>
    </location>
</feature>
<dbReference type="PANTHER" id="PTHR31469">
    <property type="entry name" value="OS07G0633600 PROTEIN"/>
    <property type="match status" value="1"/>
</dbReference>
<reference evidence="5" key="2">
    <citation type="submission" date="2021-04" db="EMBL/GenBank/DDBJ databases">
        <authorList>
            <person name="Podell S."/>
        </authorList>
    </citation>
    <scope>NUCLEOTIDE SEQUENCE</scope>
    <source>
        <strain evidence="5">Hildebrandi</strain>
    </source>
</reference>
<dbReference type="GO" id="GO:0016740">
    <property type="term" value="F:transferase activity"/>
    <property type="evidence" value="ECO:0007669"/>
    <property type="project" value="UniProtKB-KW"/>
</dbReference>
<feature type="region of interest" description="Disordered" evidence="4">
    <location>
        <begin position="1"/>
        <end position="24"/>
    </location>
</feature>
<keyword evidence="1" id="KW-0808">Transferase</keyword>
<reference evidence="5" key="1">
    <citation type="journal article" date="2021" name="Sci. Rep.">
        <title>Diploid genomic architecture of Nitzschia inconspicua, an elite biomass production diatom.</title>
        <authorList>
            <person name="Oliver A."/>
            <person name="Podell S."/>
            <person name="Pinowska A."/>
            <person name="Traller J.C."/>
            <person name="Smith S.R."/>
            <person name="McClure R."/>
            <person name="Beliaev A."/>
            <person name="Bohutskyi P."/>
            <person name="Hill E.A."/>
            <person name="Rabines A."/>
            <person name="Zheng H."/>
            <person name="Allen L.Z."/>
            <person name="Kuo A."/>
            <person name="Grigoriev I.V."/>
            <person name="Allen A.E."/>
            <person name="Hazlebeck D."/>
            <person name="Allen E.E."/>
        </authorList>
    </citation>
    <scope>NUCLEOTIDE SEQUENCE</scope>
    <source>
        <strain evidence="5">Hildebrandi</strain>
    </source>
</reference>
<accession>A0A9K3KZH0</accession>
<dbReference type="OrthoDB" id="1861862at2759"/>
<comment type="caution">
    <text evidence="5">The sequence shown here is derived from an EMBL/GenBank/DDBJ whole genome shotgun (WGS) entry which is preliminary data.</text>
</comment>
<sequence>MAQLSPPHSHRRTTTTGSNAPPNNDVAYAIGGGGGGGSFLTKYFLVILFGFACLSLALNSRFTKVVVEDVSIIETVLKDSVQQLSFLNRQHPVLDDDHTLKEKNGNDSEDVSLKKQKQRPQFQDTSKDQRSNNYINTHKIANLNCDAYGGPSQEAAQEMVYWEDIPEDAEYVSPFHRKNRAKSMLVTQFLTFEPDHGGWNNIRMAMETVLAMAVAMGRTLVLPPHQSMYLLTKQEKGQRSHFSFDHFFHMESISQEHAGLDIISMTKFLELCTKGLVVDDKTGEPLYPPGNRTNWDGTSGSERSMLDDWIRSKSQVLTWDCEECVAAFPATTSEEDRKALEALPEQIKASGGFPPWQDYVGKPNPVDASPFERLKEMNAEREEVCIYTPELQQASWVHFPVGNVEQEGGEVEESRLLVHFYAFLFFQDWRHDLWMKRFVRDHVRYIDELQCAAARVVVAIRNHVLKRSGGKSNEFDTIHIRRGDFQYKVTRFEAPKIVEMLNKKIVDNSTLYIATDERDKTFFDPIKARYDVVFLDDFVSELEGVNTNYYGMIDQLVASRGRIFYGCWFSTFTGYINRLRGYHADDHKLPGYKDGIIPSYYYALEDRFDHMQKFYPVKKSFYAREFPTSWRLIDTSIEGQSKTK</sequence>
<evidence type="ECO:0000313" key="5">
    <source>
        <dbReference type="EMBL" id="KAG7352808.1"/>
    </source>
</evidence>
<dbReference type="EMBL" id="JAGRRH010000017">
    <property type="protein sequence ID" value="KAG7352808.1"/>
    <property type="molecule type" value="Genomic_DNA"/>
</dbReference>
<organism evidence="5 6">
    <name type="scientific">Nitzschia inconspicua</name>
    <dbReference type="NCBI Taxonomy" id="303405"/>
    <lineage>
        <taxon>Eukaryota</taxon>
        <taxon>Sar</taxon>
        <taxon>Stramenopiles</taxon>
        <taxon>Ochrophyta</taxon>
        <taxon>Bacillariophyta</taxon>
        <taxon>Bacillariophyceae</taxon>
        <taxon>Bacillariophycidae</taxon>
        <taxon>Bacillariales</taxon>
        <taxon>Bacillariaceae</taxon>
        <taxon>Nitzschia</taxon>
    </lineage>
</organism>
<evidence type="ECO:0000256" key="4">
    <source>
        <dbReference type="SAM" id="MobiDB-lite"/>
    </source>
</evidence>
<evidence type="ECO:0000256" key="3">
    <source>
        <dbReference type="ARBA" id="ARBA00023277"/>
    </source>
</evidence>
<dbReference type="CDD" id="cd11296">
    <property type="entry name" value="O-FucT_like"/>
    <property type="match status" value="1"/>
</dbReference>
<evidence type="ECO:0000256" key="2">
    <source>
        <dbReference type="ARBA" id="ARBA00023253"/>
    </source>
</evidence>
<evidence type="ECO:0000256" key="1">
    <source>
        <dbReference type="ARBA" id="ARBA00022679"/>
    </source>
</evidence>
<evidence type="ECO:0000313" key="6">
    <source>
        <dbReference type="Proteomes" id="UP000693970"/>
    </source>
</evidence>
<dbReference type="GO" id="GO:0006004">
    <property type="term" value="P:fucose metabolic process"/>
    <property type="evidence" value="ECO:0007669"/>
    <property type="project" value="UniProtKB-KW"/>
</dbReference>
<dbReference type="PANTHER" id="PTHR31469:SF8">
    <property type="entry name" value="OS07G0641000 PROTEIN"/>
    <property type="match status" value="1"/>
</dbReference>
<dbReference type="Pfam" id="PF10250">
    <property type="entry name" value="O-FucT"/>
    <property type="match status" value="1"/>
</dbReference>
<protein>
    <submittedName>
        <fullName evidence="5">GDP-fucose protein O-fucosyltransferase</fullName>
    </submittedName>
</protein>
<dbReference type="InterPro" id="IPR019378">
    <property type="entry name" value="GDP-Fuc_O-FucTrfase"/>
</dbReference>
<proteinExistence type="predicted"/>
<keyword evidence="6" id="KW-1185">Reference proteome</keyword>
<keyword evidence="2" id="KW-0294">Fucose metabolism</keyword>
<keyword evidence="3" id="KW-0119">Carbohydrate metabolism</keyword>
<gene>
    <name evidence="5" type="ORF">IV203_008856</name>
</gene>
<dbReference type="AlphaFoldDB" id="A0A9K3KZH0"/>
<name>A0A9K3KZH0_9STRA</name>
<feature type="compositionally biased region" description="Basic and acidic residues" evidence="4">
    <location>
        <begin position="97"/>
        <end position="106"/>
    </location>
</feature>
<dbReference type="Proteomes" id="UP000693970">
    <property type="component" value="Unassembled WGS sequence"/>
</dbReference>